<evidence type="ECO:0000256" key="2">
    <source>
        <dbReference type="ARBA" id="ARBA00008326"/>
    </source>
</evidence>
<evidence type="ECO:0008006" key="11">
    <source>
        <dbReference type="Google" id="ProtNLM"/>
    </source>
</evidence>
<sequence length="241" mass="27160">SQATMHAALCTCVFLLCLIFLAEAKRQPVQDKREKPHQPQLSPPPARRARNRSVLSSGELTTKQGHRCTWQTSGEGLVSLLVNCSIENDGDLERYWCRYAGKPDLCQAYGVKSSQYWKQLVGKLKKRENACQGEKVLKAKTCKKAPGEAHMKLAQRSEEKAKNGGKEGGKKRAEAGVRSSEGGKVEKRKKKVKEDEEEKKKREERTDFDDEGMVNDMAPLQTYCSEGWHSVCSFFVKFFEG</sequence>
<evidence type="ECO:0000313" key="10">
    <source>
        <dbReference type="Proteomes" id="UP001469553"/>
    </source>
</evidence>
<proteinExistence type="inferred from homology"/>
<evidence type="ECO:0000256" key="4">
    <source>
        <dbReference type="ARBA" id="ARBA00022729"/>
    </source>
</evidence>
<organism evidence="9 10">
    <name type="scientific">Ameca splendens</name>
    <dbReference type="NCBI Taxonomy" id="208324"/>
    <lineage>
        <taxon>Eukaryota</taxon>
        <taxon>Metazoa</taxon>
        <taxon>Chordata</taxon>
        <taxon>Craniata</taxon>
        <taxon>Vertebrata</taxon>
        <taxon>Euteleostomi</taxon>
        <taxon>Actinopterygii</taxon>
        <taxon>Neopterygii</taxon>
        <taxon>Teleostei</taxon>
        <taxon>Neoteleostei</taxon>
        <taxon>Acanthomorphata</taxon>
        <taxon>Ovalentaria</taxon>
        <taxon>Atherinomorphae</taxon>
        <taxon>Cyprinodontiformes</taxon>
        <taxon>Goodeidae</taxon>
        <taxon>Ameca</taxon>
    </lineage>
</organism>
<keyword evidence="3" id="KW-0964">Secreted</keyword>
<dbReference type="EMBL" id="JAHRIP010047797">
    <property type="protein sequence ID" value="MEQ2299132.1"/>
    <property type="molecule type" value="Genomic_DNA"/>
</dbReference>
<dbReference type="PANTHER" id="PTHR15258">
    <property type="entry name" value="FGF BINDING PROTEIN-RELATED"/>
    <property type="match status" value="1"/>
</dbReference>
<keyword evidence="10" id="KW-1185">Reference proteome</keyword>
<evidence type="ECO:0000256" key="5">
    <source>
        <dbReference type="ARBA" id="ARBA00023157"/>
    </source>
</evidence>
<dbReference type="Pfam" id="PF06473">
    <property type="entry name" value="FGF-BP1"/>
    <property type="match status" value="1"/>
</dbReference>
<feature type="region of interest" description="Disordered" evidence="7">
    <location>
        <begin position="29"/>
        <end position="60"/>
    </location>
</feature>
<feature type="signal peptide" evidence="8">
    <location>
        <begin position="1"/>
        <end position="24"/>
    </location>
</feature>
<comment type="similarity">
    <text evidence="2">Belongs to the fibroblast growth factor-binding protein family.</text>
</comment>
<name>A0ABV0Z041_9TELE</name>
<keyword evidence="4 8" id="KW-0732">Signal</keyword>
<evidence type="ECO:0000256" key="7">
    <source>
        <dbReference type="SAM" id="MobiDB-lite"/>
    </source>
</evidence>
<evidence type="ECO:0000256" key="1">
    <source>
        <dbReference type="ARBA" id="ARBA00004613"/>
    </source>
</evidence>
<comment type="caution">
    <text evidence="9">The sequence shown here is derived from an EMBL/GenBank/DDBJ whole genome shotgun (WGS) entry which is preliminary data.</text>
</comment>
<reference evidence="9 10" key="1">
    <citation type="submission" date="2021-06" db="EMBL/GenBank/DDBJ databases">
        <authorList>
            <person name="Palmer J.M."/>
        </authorList>
    </citation>
    <scope>NUCLEOTIDE SEQUENCE [LARGE SCALE GENOMIC DNA]</scope>
    <source>
        <strain evidence="9 10">AS_MEX2019</strain>
        <tissue evidence="9">Muscle</tissue>
    </source>
</reference>
<keyword evidence="5" id="KW-1015">Disulfide bond</keyword>
<dbReference type="InterPro" id="IPR010510">
    <property type="entry name" value="FGF1-bd"/>
</dbReference>
<protein>
    <recommendedName>
        <fullName evidence="11">Fibroblast growth factor binding protein 3</fullName>
    </recommendedName>
</protein>
<feature type="compositionally biased region" description="Basic and acidic residues" evidence="7">
    <location>
        <begin position="192"/>
        <end position="205"/>
    </location>
</feature>
<gene>
    <name evidence="9" type="ORF">AMECASPLE_012351</name>
</gene>
<feature type="region of interest" description="Disordered" evidence="7">
    <location>
        <begin position="147"/>
        <end position="213"/>
    </location>
</feature>
<evidence type="ECO:0000256" key="6">
    <source>
        <dbReference type="ARBA" id="ARBA00023183"/>
    </source>
</evidence>
<feature type="chain" id="PRO_5045334922" description="Fibroblast growth factor binding protein 3" evidence="8">
    <location>
        <begin position="25"/>
        <end position="241"/>
    </location>
</feature>
<evidence type="ECO:0000256" key="8">
    <source>
        <dbReference type="SAM" id="SignalP"/>
    </source>
</evidence>
<feature type="non-terminal residue" evidence="9">
    <location>
        <position position="1"/>
    </location>
</feature>
<evidence type="ECO:0000256" key="3">
    <source>
        <dbReference type="ARBA" id="ARBA00022525"/>
    </source>
</evidence>
<feature type="compositionally biased region" description="Basic and acidic residues" evidence="7">
    <location>
        <begin position="147"/>
        <end position="185"/>
    </location>
</feature>
<comment type="subcellular location">
    <subcellularLocation>
        <location evidence="1">Secreted</location>
    </subcellularLocation>
</comment>
<accession>A0ABV0Z041</accession>
<dbReference type="Proteomes" id="UP001469553">
    <property type="component" value="Unassembled WGS sequence"/>
</dbReference>
<evidence type="ECO:0000313" key="9">
    <source>
        <dbReference type="EMBL" id="MEQ2299132.1"/>
    </source>
</evidence>
<dbReference type="PANTHER" id="PTHR15258:SF3">
    <property type="entry name" value="FIBROBLAST GROWTH FACTOR-BINDING PROTEIN 3"/>
    <property type="match status" value="1"/>
</dbReference>
<keyword evidence="6" id="KW-0340">Growth factor binding</keyword>